<dbReference type="Pfam" id="PF12417">
    <property type="entry name" value="DUF3669"/>
    <property type="match status" value="1"/>
</dbReference>
<dbReference type="PANTHER" id="PTHR40780:SF2">
    <property type="entry name" value="DUF3669 DOMAIN-CONTAINING PROTEIN"/>
    <property type="match status" value="1"/>
</dbReference>
<gene>
    <name evidence="2" type="ORF">GGX14DRAFT_663570</name>
</gene>
<sequence>MLARLHFQGPVDARDIEFGPVQGDGYGDLVFYIIDFNQVSPSTEPLMDAFLANDAYHPRPRHDDRLYSEFKSAYLAACPDEAEGLDQVFIQAIERKQVKKDEI</sequence>
<evidence type="ECO:0000259" key="1">
    <source>
        <dbReference type="Pfam" id="PF12417"/>
    </source>
</evidence>
<reference evidence="2" key="1">
    <citation type="submission" date="2023-03" db="EMBL/GenBank/DDBJ databases">
        <title>Massive genome expansion in bonnet fungi (Mycena s.s.) driven by repeated elements and novel gene families across ecological guilds.</title>
        <authorList>
            <consortium name="Lawrence Berkeley National Laboratory"/>
            <person name="Harder C.B."/>
            <person name="Miyauchi S."/>
            <person name="Viragh M."/>
            <person name="Kuo A."/>
            <person name="Thoen E."/>
            <person name="Andreopoulos B."/>
            <person name="Lu D."/>
            <person name="Skrede I."/>
            <person name="Drula E."/>
            <person name="Henrissat B."/>
            <person name="Morin E."/>
            <person name="Kohler A."/>
            <person name="Barry K."/>
            <person name="LaButti K."/>
            <person name="Morin E."/>
            <person name="Salamov A."/>
            <person name="Lipzen A."/>
            <person name="Mereny Z."/>
            <person name="Hegedus B."/>
            <person name="Baldrian P."/>
            <person name="Stursova M."/>
            <person name="Weitz H."/>
            <person name="Taylor A."/>
            <person name="Grigoriev I.V."/>
            <person name="Nagy L.G."/>
            <person name="Martin F."/>
            <person name="Kauserud H."/>
        </authorList>
    </citation>
    <scope>NUCLEOTIDE SEQUENCE</scope>
    <source>
        <strain evidence="2">9144</strain>
    </source>
</reference>
<organism evidence="2 3">
    <name type="scientific">Mycena pura</name>
    <dbReference type="NCBI Taxonomy" id="153505"/>
    <lineage>
        <taxon>Eukaryota</taxon>
        <taxon>Fungi</taxon>
        <taxon>Dikarya</taxon>
        <taxon>Basidiomycota</taxon>
        <taxon>Agaricomycotina</taxon>
        <taxon>Agaricomycetes</taxon>
        <taxon>Agaricomycetidae</taxon>
        <taxon>Agaricales</taxon>
        <taxon>Marasmiineae</taxon>
        <taxon>Mycenaceae</taxon>
        <taxon>Mycena</taxon>
    </lineage>
</organism>
<comment type="caution">
    <text evidence="2">The sequence shown here is derived from an EMBL/GenBank/DDBJ whole genome shotgun (WGS) entry which is preliminary data.</text>
</comment>
<feature type="domain" description="DUF3669" evidence="1">
    <location>
        <begin position="33"/>
        <end position="77"/>
    </location>
</feature>
<protein>
    <recommendedName>
        <fullName evidence="1">DUF3669 domain-containing protein</fullName>
    </recommendedName>
</protein>
<dbReference type="EMBL" id="JARJCW010000007">
    <property type="protein sequence ID" value="KAJ7222396.1"/>
    <property type="molecule type" value="Genomic_DNA"/>
</dbReference>
<dbReference type="Proteomes" id="UP001219525">
    <property type="component" value="Unassembled WGS sequence"/>
</dbReference>
<accession>A0AAD6YKY8</accession>
<name>A0AAD6YKY8_9AGAR</name>
<dbReference type="PANTHER" id="PTHR40780">
    <property type="entry name" value="DUF3669 DOMAIN-CONTAINING PROTEIN"/>
    <property type="match status" value="1"/>
</dbReference>
<keyword evidence="3" id="KW-1185">Reference proteome</keyword>
<evidence type="ECO:0000313" key="2">
    <source>
        <dbReference type="EMBL" id="KAJ7222396.1"/>
    </source>
</evidence>
<dbReference type="AlphaFoldDB" id="A0AAD6YKY8"/>
<evidence type="ECO:0000313" key="3">
    <source>
        <dbReference type="Proteomes" id="UP001219525"/>
    </source>
</evidence>
<proteinExistence type="predicted"/>
<dbReference type="InterPro" id="IPR022137">
    <property type="entry name" value="Znf_prot_DUF3669"/>
</dbReference>